<comment type="caution">
    <text evidence="1">The sequence shown here is derived from an EMBL/GenBank/DDBJ whole genome shotgun (WGS) entry which is preliminary data.</text>
</comment>
<dbReference type="EMBL" id="JDVG02000065">
    <property type="protein sequence ID" value="KFB74298.1"/>
    <property type="molecule type" value="Genomic_DNA"/>
</dbReference>
<accession>A0A080LZG8</accession>
<organism evidence="1 2">
    <name type="scientific">Candidatus Accumulibacter phosphatis</name>
    <dbReference type="NCBI Taxonomy" id="327160"/>
    <lineage>
        <taxon>Bacteria</taxon>
        <taxon>Pseudomonadati</taxon>
        <taxon>Pseudomonadota</taxon>
        <taxon>Betaproteobacteria</taxon>
        <taxon>Candidatus Accumulibacter</taxon>
    </lineage>
</organism>
<proteinExistence type="predicted"/>
<protein>
    <submittedName>
        <fullName evidence="1">Uncharacterized protein</fullName>
    </submittedName>
</protein>
<evidence type="ECO:0000313" key="2">
    <source>
        <dbReference type="Proteomes" id="UP000020077"/>
    </source>
</evidence>
<dbReference type="AlphaFoldDB" id="A0A080LZG8"/>
<dbReference type="Proteomes" id="UP000020077">
    <property type="component" value="Unassembled WGS sequence"/>
</dbReference>
<name>A0A080LZG8_9PROT</name>
<reference evidence="1 2" key="1">
    <citation type="submission" date="2014-02" db="EMBL/GenBank/DDBJ databases">
        <title>Expanding our view of genomic diversity in Candidatus Accumulibacter clades.</title>
        <authorList>
            <person name="Skennerton C.T."/>
            <person name="Barr J.J."/>
            <person name="Slater F.R."/>
            <person name="Bond P.L."/>
            <person name="Tyson G.W."/>
        </authorList>
    </citation>
    <scope>NUCLEOTIDE SEQUENCE [LARGE SCALE GENOMIC DNA]</scope>
    <source>
        <strain evidence="2">BA-91</strain>
    </source>
</reference>
<evidence type="ECO:0000313" key="1">
    <source>
        <dbReference type="EMBL" id="KFB74298.1"/>
    </source>
</evidence>
<sequence>MIEPDLTMHRFGGSAKGQRALRSHAWARGVITLAGGTEIQQTGDRRTRRLVQYRLPVVIELQIECKILAGHLRGMLRAISLQLPATELEGKSVTAPIRRVACGACLLGIQLLGLMVEQ</sequence>
<gene>
    <name evidence="1" type="ORF">AW09_000419</name>
</gene>